<dbReference type="PANTHER" id="PTHR22576">
    <property type="entry name" value="MUCOSA ASSOCIATED LYMPHOID TISSUE LYMPHOMA TRANSLOCATION PROTEIN 1/PARACASPASE"/>
    <property type="match status" value="1"/>
</dbReference>
<evidence type="ECO:0000313" key="4">
    <source>
        <dbReference type="Proteomes" id="UP000598297"/>
    </source>
</evidence>
<evidence type="ECO:0000313" key="3">
    <source>
        <dbReference type="EMBL" id="NBE55344.1"/>
    </source>
</evidence>
<dbReference type="Pfam" id="PF24401">
    <property type="entry name" value="iHD-CE"/>
    <property type="match status" value="1"/>
</dbReference>
<dbReference type="InterPro" id="IPR052039">
    <property type="entry name" value="Caspase-related_regulators"/>
</dbReference>
<dbReference type="PRINTS" id="PR00775">
    <property type="entry name" value="HEATSHOCK90"/>
</dbReference>
<dbReference type="OrthoDB" id="9802640at2"/>
<proteinExistence type="predicted"/>
<dbReference type="PANTHER" id="PTHR22576:SF37">
    <property type="entry name" value="MUCOSA-ASSOCIATED LYMPHOID TISSUE LYMPHOMA TRANSLOCATION PROTEIN 1"/>
    <property type="match status" value="1"/>
</dbReference>
<dbReference type="SUPFAM" id="SSF55874">
    <property type="entry name" value="ATPase domain of HSP90 chaperone/DNA topoisomerase II/histidine kinase"/>
    <property type="match status" value="1"/>
</dbReference>
<feature type="compositionally biased region" description="Pro residues" evidence="1">
    <location>
        <begin position="1582"/>
        <end position="1593"/>
    </location>
</feature>
<evidence type="ECO:0000256" key="1">
    <source>
        <dbReference type="SAM" id="MobiDB-lite"/>
    </source>
</evidence>
<comment type="caution">
    <text evidence="3">The sequence shown here is derived from an EMBL/GenBank/DDBJ whole genome shotgun (WGS) entry which is preliminary data.</text>
</comment>
<dbReference type="Gene3D" id="3.30.565.10">
    <property type="entry name" value="Histidine kinase-like ATPase, C-terminal domain"/>
    <property type="match status" value="1"/>
</dbReference>
<dbReference type="Gene3D" id="3.40.50.1460">
    <property type="match status" value="1"/>
</dbReference>
<protein>
    <recommendedName>
        <fullName evidence="2">iHD-CE domain-containing protein</fullName>
    </recommendedName>
</protein>
<dbReference type="InterPro" id="IPR036890">
    <property type="entry name" value="HATPase_C_sf"/>
</dbReference>
<dbReference type="InterPro" id="IPR020575">
    <property type="entry name" value="Hsp90_N"/>
</dbReference>
<dbReference type="InterPro" id="IPR029030">
    <property type="entry name" value="Caspase-like_dom_sf"/>
</dbReference>
<dbReference type="SUPFAM" id="SSF52129">
    <property type="entry name" value="Caspase-like"/>
    <property type="match status" value="1"/>
</dbReference>
<gene>
    <name evidence="3" type="ORF">GUY60_28745</name>
</gene>
<evidence type="ECO:0000259" key="2">
    <source>
        <dbReference type="Pfam" id="PF24401"/>
    </source>
</evidence>
<dbReference type="InterPro" id="IPR056506">
    <property type="entry name" value="iHD-CE"/>
</dbReference>
<feature type="domain" description="iHD-CE" evidence="2">
    <location>
        <begin position="283"/>
        <end position="625"/>
    </location>
</feature>
<dbReference type="Proteomes" id="UP000598297">
    <property type="component" value="Unassembled WGS sequence"/>
</dbReference>
<feature type="region of interest" description="Disordered" evidence="1">
    <location>
        <begin position="1547"/>
        <end position="1593"/>
    </location>
</feature>
<keyword evidence="4" id="KW-1185">Reference proteome</keyword>
<organism evidence="3 4">
    <name type="scientific">Streptomyces boluensis</name>
    <dbReference type="NCBI Taxonomy" id="1775135"/>
    <lineage>
        <taxon>Bacteria</taxon>
        <taxon>Bacillati</taxon>
        <taxon>Actinomycetota</taxon>
        <taxon>Actinomycetes</taxon>
        <taxon>Kitasatosporales</taxon>
        <taxon>Streptomycetaceae</taxon>
        <taxon>Streptomyces</taxon>
    </lineage>
</organism>
<reference evidence="3" key="1">
    <citation type="submission" date="2020-01" db="EMBL/GenBank/DDBJ databases">
        <title>Whole-genome analyses of novel actinobacteria.</title>
        <authorList>
            <person name="Sahin N."/>
        </authorList>
    </citation>
    <scope>NUCLEOTIDE SEQUENCE</scope>
    <source>
        <strain evidence="3">YC537</strain>
    </source>
</reference>
<sequence length="1593" mass="173636">MAGGRAPRYRALLIGASNYESAAISPLPFVAEDLERMAHALNARGFEKVKVAQKQLFSLNEIDGDVVGFLQDADPGDRLLVVLSGHGLHSRGREYLIPEDFRENLSVAKRCVEIDWSEEIEASRAAQVVFLVDACREGVQGDTMAASLKQWEPNKVRFAKNRKVAYVYACSQAEFARYVRATDTVRAGVDVGTLPEESFSLFSRAVTDLLLGHGTPPGARPVSELGEFHEAVQERVAALHRAYGKSREPQRVRVLTEEPAAGFELFPPLADDSTATDTTELTWAAAVDSHPAWKLTDPAQATAVDRLKEICGALAASYARDCARAERKLAEDRWYDRELAERTAERLGFLLRYLTEGSTLSPTEAALLAVLPFATQAHWAREAARRELPVDELTRFLELFPRINRRLRSLKESQTEALRDVHWWGYHRWLAQRAEVYFAREASAEAPDNADDSDLDAAPDWMRAELRPANLLRYLKEQRIAPAAAPGTLRSTELADAREVAPSTAYEHTVRERLVSALVKAAHALAIDPADLPEVLVEHLGISDSVSLDDLHATIRKSYWRASGTGRMLGALCQHPAVELALKQHAETVDVLLRDINHVSAVKGSSLEPLRSLPAYAHGQEVKPSGATPANLSAGIRFRLADDRVQELLMGEQLYGERELAIRELYQNALDACRYREARLAYLHRTGAEAPPWQGRIRFAEGVDERGRPYLECADNGIGMGVTELSRSFSQGGARFVDLPEYLEERTLWDALEPKIQLHPVSRFGLGVLSYFMIADEITVWTSRLNRNGRPGRRVKVTIAGPGNLFRVEDDGPAEDAGTTVRLIGSPGSPVPAPGEELSRHLWVSPFRTTTPDGTQDGLVWEPGRLHVTQRVPGAREPDGIPQQADRGAPFGLTTQRTPYTWSAESLGPVAHTGPARGDARQFEVRVDGERFGRRLPDLPRYGLSPHRPRIATDTPGQDVWWTDGPGAVLVDGIAADRPLFGRAVDLHGTRQARLSVDRKQLQSYDEELVHQLCMGAVDDLVDSAAFLSPAWVHALHEDDPVLAEAVVARAIRKNVAWDTYHWTMEAGRAGMFPPDLLLLPAATGTFHNPTTHHDIVASQLVLCMPEPVVRWRLRTLLGLDADLQVPVARPSDLNLLSVNPVRGMGSWAKRVEELSDAYRKSLNAKSPDLLSGISGLPAWRPAGRPVTVAELLTAASTQQAPAAEVAQRLAAIGYEVENLGPLAAATVADLPLLALDEPADGGPPSVWLPPGACVHLAHLLVQRDPRAAAARLAALGYALPGDLDGLPALSASAHDKTLLRALLAHPDILAATPEHATGVSLGQLDAAAVQLRWNGRQLTQRLQHLGLTPAPGQRSFAPHTLKPLIDSGITRRLTRTIGPHEYGDFGLAFDSDTRQGLIDLGFHPQGSPVSKAMLKLMGQSGRRLNTVGLGPRTREAVLTPTGLRAAALLANVKPGAVRTALKRDGHTAWVDIESGLDDTLVQYGTETAPPLFRRSVKGKHIGLAALASAAIRLQRPFREVAALATELGLRHEAETWFDGEGEGAALARPAAHVRPTENTDGNTDSPPPPSVPPTRTGSAPAPVPPPTRTEPR</sequence>
<name>A0A964XN72_9ACTN</name>
<dbReference type="RefSeq" id="WP_161703002.1">
    <property type="nucleotide sequence ID" value="NZ_JAAAHS010000310.1"/>
</dbReference>
<accession>A0A964XN72</accession>
<dbReference type="EMBL" id="JAAAHS010000310">
    <property type="protein sequence ID" value="NBE55344.1"/>
    <property type="molecule type" value="Genomic_DNA"/>
</dbReference>